<feature type="domain" description="PD-(D/E)XK endonuclease-like" evidence="1">
    <location>
        <begin position="619"/>
        <end position="879"/>
    </location>
</feature>
<keyword evidence="2" id="KW-0067">ATP-binding</keyword>
<dbReference type="AlphaFoldDB" id="A0A4Q7VPD9"/>
<sequence length="887" mass="95066">MPARPASTAGVSAALAPALDVAGCWDGVAASIEALLDLHRLDARRVVVLLPHAYLLPLARQAWAARAERGAVRWPPAFETTQTLAARLAPPSSPTAGALRFDAALDRLQADRLLREARPAWPREDRRGFELACARLVASAQALARARLGVDPRLQADWLETARACSAALPGAPDQLERGLARVALEWSLSTDDGAEAALWRFADSADCQGLVVLQLGGVEPLAAALADRVGLDRPVLRLDADFDPASSAGTPAAVRLAVCRDEEDEAQHAAATVLAHLRRGEQPVALVAQDRELLRRVRALLERARVPIADETGWRLSTTRAGAALSLWLAATLNPRADTDTLLDALKSAPGGWDDADVLERALRRAGTTRVMQIERLELADQAAAAWLHFVQARDRLMEGGRTRPVALWLQQLRASLQAAGQWQPLQDDAAGAQVLVALRLGGPAQAGPEALEARLSADEFAAWVDAVLEQSSFRPAAPAQAPVVITPLARALLRPFAAIVCPAADATRLGAWPAADPLLGESTAQALGVPAAARRSADEARAFGQLFRAPRLTLSYRHADSETPLAPSPLLRLAQRAALAAGRAWAEAADEREERTVQPAPGLRPQPVAPMLLPASISATACEALRACPYRFFAERMLGLRLDEELDDEVDARDHGLWLHRVLQRFHAERQTGAGEAADLARLRAIAAEELALQPHDGAQFLPFEAAFEALAPAYVAQVAQDEAAGWQVGERTEAELRAAVPELDGLALEGRVDRLDLAPPAEGRALRIVDYKAGGGGRQREAVRQPFEDTQLAFYALLALLADPAAAGGVRAQYLPLELKRDAALAPVEHPRVDLSADALLAGLQQDWTRLRAGAPLPALGEGAACEYCNARGLCRRDHWSDEE</sequence>
<dbReference type="SUPFAM" id="SSF52540">
    <property type="entry name" value="P-loop containing nucleoside triphosphate hydrolases"/>
    <property type="match status" value="1"/>
</dbReference>
<protein>
    <submittedName>
        <fullName evidence="2">ATP-dependent helicase/nuclease subunit B</fullName>
    </submittedName>
</protein>
<gene>
    <name evidence="2" type="ORF">EV670_2459</name>
</gene>
<dbReference type="InterPro" id="IPR011604">
    <property type="entry name" value="PDDEXK-like_dom_sf"/>
</dbReference>
<dbReference type="InterPro" id="IPR038726">
    <property type="entry name" value="PDDEXK_AddAB-type"/>
</dbReference>
<dbReference type="RefSeq" id="WP_130432456.1">
    <property type="nucleotide sequence ID" value="NZ_SHKP01000006.1"/>
</dbReference>
<proteinExistence type="predicted"/>
<keyword evidence="2" id="KW-0347">Helicase</keyword>
<organism evidence="2 3">
    <name type="scientific">Rivibacter subsaxonicus</name>
    <dbReference type="NCBI Taxonomy" id="457575"/>
    <lineage>
        <taxon>Bacteria</taxon>
        <taxon>Pseudomonadati</taxon>
        <taxon>Pseudomonadota</taxon>
        <taxon>Betaproteobacteria</taxon>
        <taxon>Burkholderiales</taxon>
        <taxon>Rivibacter</taxon>
    </lineage>
</organism>
<dbReference type="GO" id="GO:0004386">
    <property type="term" value="F:helicase activity"/>
    <property type="evidence" value="ECO:0007669"/>
    <property type="project" value="UniProtKB-KW"/>
</dbReference>
<evidence type="ECO:0000313" key="3">
    <source>
        <dbReference type="Proteomes" id="UP000293671"/>
    </source>
</evidence>
<accession>A0A4Q7VPD9</accession>
<dbReference type="Pfam" id="PF12705">
    <property type="entry name" value="PDDEXK_1"/>
    <property type="match status" value="1"/>
</dbReference>
<keyword evidence="3" id="KW-1185">Reference proteome</keyword>
<evidence type="ECO:0000313" key="2">
    <source>
        <dbReference type="EMBL" id="RZT98057.1"/>
    </source>
</evidence>
<dbReference type="Gene3D" id="3.90.320.10">
    <property type="match status" value="1"/>
</dbReference>
<dbReference type="InterPro" id="IPR027417">
    <property type="entry name" value="P-loop_NTPase"/>
</dbReference>
<keyword evidence="2" id="KW-0547">Nucleotide-binding</keyword>
<dbReference type="EMBL" id="SHKP01000006">
    <property type="protein sequence ID" value="RZT98057.1"/>
    <property type="molecule type" value="Genomic_DNA"/>
</dbReference>
<keyword evidence="2" id="KW-0378">Hydrolase</keyword>
<reference evidence="2 3" key="1">
    <citation type="submission" date="2019-02" db="EMBL/GenBank/DDBJ databases">
        <title>Genomic Encyclopedia of Type Strains, Phase IV (KMG-IV): sequencing the most valuable type-strain genomes for metagenomic binning, comparative biology and taxonomic classification.</title>
        <authorList>
            <person name="Goeker M."/>
        </authorList>
    </citation>
    <scope>NUCLEOTIDE SEQUENCE [LARGE SCALE GENOMIC DNA]</scope>
    <source>
        <strain evidence="2 3">DSM 19570</strain>
    </source>
</reference>
<dbReference type="OrthoDB" id="9761147at2"/>
<comment type="caution">
    <text evidence="2">The sequence shown here is derived from an EMBL/GenBank/DDBJ whole genome shotgun (WGS) entry which is preliminary data.</text>
</comment>
<dbReference type="Proteomes" id="UP000293671">
    <property type="component" value="Unassembled WGS sequence"/>
</dbReference>
<name>A0A4Q7VPD9_9BURK</name>
<evidence type="ECO:0000259" key="1">
    <source>
        <dbReference type="Pfam" id="PF12705"/>
    </source>
</evidence>